<organism evidence="1 2">
    <name type="scientific">Melia azedarach</name>
    <name type="common">Chinaberry tree</name>
    <dbReference type="NCBI Taxonomy" id="155640"/>
    <lineage>
        <taxon>Eukaryota</taxon>
        <taxon>Viridiplantae</taxon>
        <taxon>Streptophyta</taxon>
        <taxon>Embryophyta</taxon>
        <taxon>Tracheophyta</taxon>
        <taxon>Spermatophyta</taxon>
        <taxon>Magnoliopsida</taxon>
        <taxon>eudicotyledons</taxon>
        <taxon>Gunneridae</taxon>
        <taxon>Pentapetalae</taxon>
        <taxon>rosids</taxon>
        <taxon>malvids</taxon>
        <taxon>Sapindales</taxon>
        <taxon>Meliaceae</taxon>
        <taxon>Melia</taxon>
    </lineage>
</organism>
<evidence type="ECO:0000313" key="1">
    <source>
        <dbReference type="EMBL" id="KAJ4730073.1"/>
    </source>
</evidence>
<proteinExistence type="predicted"/>
<keyword evidence="2" id="KW-1185">Reference proteome</keyword>
<name>A0ACC1Z433_MELAZ</name>
<comment type="caution">
    <text evidence="1">The sequence shown here is derived from an EMBL/GenBank/DDBJ whole genome shotgun (WGS) entry which is preliminary data.</text>
</comment>
<sequence length="291" mass="32308">MANLPESLFADSSAAGATMSGLDRSVHTDPKVASVVHWIQALQSHETREQALIVLSKNREIRKDLAPLLWNSFGTISALLLEIISVYCLLSSPNLTDRVSTRVSNALALFQCVASHPDTRMQFLKAKLPYYLYPFLSTKNKEKAHEYLRLTSLGVIGALVKSGDPEVITFLIETQIFPGCLNSMKVGCELSKTVATFIVHQILLHDEGLKHCCSIAERFFSVAHVLGQMTEKVAEEPCPRLLKHIIRCYRRLSDNPRACDGLRCCLPVKLTDNTFANQLLVCSSETFPSST</sequence>
<evidence type="ECO:0000313" key="2">
    <source>
        <dbReference type="Proteomes" id="UP001164539"/>
    </source>
</evidence>
<accession>A0ACC1Z433</accession>
<dbReference type="Proteomes" id="UP001164539">
    <property type="component" value="Chromosome 1"/>
</dbReference>
<gene>
    <name evidence="1" type="ORF">OWV82_002749</name>
</gene>
<protein>
    <submittedName>
        <fullName evidence="1">Cell differentiation, Rcd1-like protein</fullName>
    </submittedName>
</protein>
<reference evidence="1 2" key="1">
    <citation type="journal article" date="2023" name="Science">
        <title>Complex scaffold remodeling in plant triterpene biosynthesis.</title>
        <authorList>
            <person name="De La Pena R."/>
            <person name="Hodgson H."/>
            <person name="Liu J.C."/>
            <person name="Stephenson M.J."/>
            <person name="Martin A.C."/>
            <person name="Owen C."/>
            <person name="Harkess A."/>
            <person name="Leebens-Mack J."/>
            <person name="Jimenez L.E."/>
            <person name="Osbourn A."/>
            <person name="Sattely E.S."/>
        </authorList>
    </citation>
    <scope>NUCLEOTIDE SEQUENCE [LARGE SCALE GENOMIC DNA]</scope>
    <source>
        <strain evidence="2">cv. JPN11</strain>
        <tissue evidence="1">Leaf</tissue>
    </source>
</reference>
<dbReference type="EMBL" id="CM051394">
    <property type="protein sequence ID" value="KAJ4730073.1"/>
    <property type="molecule type" value="Genomic_DNA"/>
</dbReference>